<dbReference type="SUPFAM" id="SSF53474">
    <property type="entry name" value="alpha/beta-Hydrolases"/>
    <property type="match status" value="1"/>
</dbReference>
<dbReference type="Pfam" id="PF08386">
    <property type="entry name" value="Abhydrolase_4"/>
    <property type="match status" value="1"/>
</dbReference>
<keyword evidence="4" id="KW-1185">Reference proteome</keyword>
<protein>
    <submittedName>
        <fullName evidence="3">Alpha/beta hydrolase</fullName>
    </submittedName>
</protein>
<gene>
    <name evidence="3" type="ORF">KK2020170_21150</name>
</gene>
<evidence type="ECO:0000259" key="2">
    <source>
        <dbReference type="Pfam" id="PF12697"/>
    </source>
</evidence>
<dbReference type="EMBL" id="AP024749">
    <property type="protein sequence ID" value="BCY29247.1"/>
    <property type="molecule type" value="Genomic_DNA"/>
</dbReference>
<dbReference type="InterPro" id="IPR050471">
    <property type="entry name" value="AB_hydrolase"/>
</dbReference>
<organism evidence="3 4">
    <name type="scientific">Flavobacterium okayamense</name>
    <dbReference type="NCBI Taxonomy" id="2830782"/>
    <lineage>
        <taxon>Bacteria</taxon>
        <taxon>Pseudomonadati</taxon>
        <taxon>Bacteroidota</taxon>
        <taxon>Flavobacteriia</taxon>
        <taxon>Flavobacteriales</taxon>
        <taxon>Flavobacteriaceae</taxon>
        <taxon>Flavobacterium</taxon>
    </lineage>
</organism>
<name>A0ABM7S8J3_9FLAO</name>
<evidence type="ECO:0000259" key="1">
    <source>
        <dbReference type="Pfam" id="PF08386"/>
    </source>
</evidence>
<dbReference type="RefSeq" id="WP_221258336.1">
    <property type="nucleotide sequence ID" value="NZ_AP024749.1"/>
</dbReference>
<dbReference type="PANTHER" id="PTHR43433:SF5">
    <property type="entry name" value="AB HYDROLASE-1 DOMAIN-CONTAINING PROTEIN"/>
    <property type="match status" value="1"/>
</dbReference>
<feature type="domain" description="Peptidase S33 tripeptidyl aminopeptidase-like C-terminal" evidence="1">
    <location>
        <begin position="225"/>
        <end position="273"/>
    </location>
</feature>
<reference evidence="3 4" key="1">
    <citation type="submission" date="2021-06" db="EMBL/GenBank/DDBJ databases">
        <title>Whole genome sequences of Flavobacterium sp. KK2020170 and assembly.</title>
        <authorList>
            <person name="Kitahara K."/>
            <person name="Miyoshi S."/>
            <person name="Uesaka K."/>
        </authorList>
    </citation>
    <scope>NUCLEOTIDE SEQUENCE [LARGE SCALE GENOMIC DNA]</scope>
    <source>
        <strain evidence="3 4">KK2020170</strain>
    </source>
</reference>
<dbReference type="Proteomes" id="UP000825258">
    <property type="component" value="Chromosome"/>
</dbReference>
<proteinExistence type="predicted"/>
<dbReference type="InterPro" id="IPR000073">
    <property type="entry name" value="AB_hydrolase_1"/>
</dbReference>
<dbReference type="InterPro" id="IPR029058">
    <property type="entry name" value="AB_hydrolase_fold"/>
</dbReference>
<evidence type="ECO:0000313" key="3">
    <source>
        <dbReference type="EMBL" id="BCY29247.1"/>
    </source>
</evidence>
<dbReference type="Pfam" id="PF12697">
    <property type="entry name" value="Abhydrolase_6"/>
    <property type="match status" value="1"/>
</dbReference>
<keyword evidence="3" id="KW-0378">Hydrolase</keyword>
<feature type="domain" description="AB hydrolase-1" evidence="2">
    <location>
        <begin position="84"/>
        <end position="180"/>
    </location>
</feature>
<accession>A0ABM7S8J3</accession>
<dbReference type="InterPro" id="IPR013595">
    <property type="entry name" value="Pept_S33_TAP-like_C"/>
</dbReference>
<sequence length="285" mass="31965">MSKKKNISSDNIPKTIIYTAKALQFISTDLAVKFAKKLFTTPIKHKLPKRELEMETNSIQEFIKLPSLSKKIRIYHYGCSNKKVLLVHGWSGRGTQLVKIAEKLLELGYSTISFDAPAHGKSPGNSTLMTEFIASILELEKKFGPFEYIVGHSLGGMSTLNAIKQGLKVKKAVIIGSGDSVNDILQDFVSKLELNKNIAIKMRDSFEKEYQMDMESFSAYVAAKEVKVPVLVVHDKLDKDVPYSASENIHKHLENSELLLTEDLGHRKILGDKEVIIKIVDFISK</sequence>
<evidence type="ECO:0000313" key="4">
    <source>
        <dbReference type="Proteomes" id="UP000825258"/>
    </source>
</evidence>
<dbReference type="PANTHER" id="PTHR43433">
    <property type="entry name" value="HYDROLASE, ALPHA/BETA FOLD FAMILY PROTEIN"/>
    <property type="match status" value="1"/>
</dbReference>
<dbReference type="Gene3D" id="3.40.50.1820">
    <property type="entry name" value="alpha/beta hydrolase"/>
    <property type="match status" value="1"/>
</dbReference>
<dbReference type="GO" id="GO:0016787">
    <property type="term" value="F:hydrolase activity"/>
    <property type="evidence" value="ECO:0007669"/>
    <property type="project" value="UniProtKB-KW"/>
</dbReference>